<accession>A0AAN1IDE9</accession>
<evidence type="ECO:0000256" key="1">
    <source>
        <dbReference type="ARBA" id="ARBA00009277"/>
    </source>
</evidence>
<keyword evidence="4" id="KW-0233">DNA recombination</keyword>
<dbReference type="Pfam" id="PF22483">
    <property type="entry name" value="Mu-transpos_C_2"/>
    <property type="match status" value="1"/>
</dbReference>
<comment type="similarity">
    <text evidence="1">Belongs to the transposase IS21/IS408/IS1162 family.</text>
</comment>
<dbReference type="GO" id="GO:0003677">
    <property type="term" value="F:DNA binding"/>
    <property type="evidence" value="ECO:0007669"/>
    <property type="project" value="UniProtKB-KW"/>
</dbReference>
<dbReference type="InterPro" id="IPR017894">
    <property type="entry name" value="HTH_IS21_transposase_type"/>
</dbReference>
<organism evidence="7 8">
    <name type="scientific">Bifidobacterium breve</name>
    <dbReference type="NCBI Taxonomy" id="1685"/>
    <lineage>
        <taxon>Bacteria</taxon>
        <taxon>Bacillati</taxon>
        <taxon>Actinomycetota</taxon>
        <taxon>Actinomycetes</taxon>
        <taxon>Bifidobacteriales</taxon>
        <taxon>Bifidobacteriaceae</taxon>
        <taxon>Bifidobacterium</taxon>
    </lineage>
</organism>
<dbReference type="GO" id="GO:0015074">
    <property type="term" value="P:DNA integration"/>
    <property type="evidence" value="ECO:0007669"/>
    <property type="project" value="InterPro"/>
</dbReference>
<dbReference type="PROSITE" id="PS50531">
    <property type="entry name" value="HTH_IS21"/>
    <property type="match status" value="1"/>
</dbReference>
<keyword evidence="3" id="KW-0238">DNA-binding</keyword>
<name>A0AAN1IDE9_BIFBR</name>
<dbReference type="PROSITE" id="PS50994">
    <property type="entry name" value="INTEGRASE"/>
    <property type="match status" value="1"/>
</dbReference>
<evidence type="ECO:0000259" key="5">
    <source>
        <dbReference type="PROSITE" id="PS50531"/>
    </source>
</evidence>
<feature type="domain" description="Integrase catalytic" evidence="6">
    <location>
        <begin position="124"/>
        <end position="297"/>
    </location>
</feature>
<reference evidence="7 8" key="1">
    <citation type="submission" date="2017-09" db="EMBL/GenBank/DDBJ databases">
        <title>Comparative genomics and methylome analysis of the gut commensal Bifidobacterium breve.</title>
        <authorList>
            <person name="Bottacini F."/>
            <person name="Morrissey R."/>
            <person name="Roberts R.J."/>
            <person name="James K."/>
            <person name="van Breen J."/>
            <person name="Egan M."/>
            <person name="Lambert J."/>
            <person name="van Limpt K."/>
            <person name="Stanton C."/>
            <person name="Knol J."/>
            <person name="O' Connell Motherway M."/>
            <person name="van Sinderen D."/>
        </authorList>
    </citation>
    <scope>NUCLEOTIDE SEQUENCE [LARGE SCALE GENOMIC DNA]</scope>
    <source>
        <strain evidence="7 8">DRBB29</strain>
    </source>
</reference>
<dbReference type="AlphaFoldDB" id="A0AAN1IDE9"/>
<dbReference type="Gene3D" id="3.30.420.10">
    <property type="entry name" value="Ribonuclease H-like superfamily/Ribonuclease H"/>
    <property type="match status" value="1"/>
</dbReference>
<feature type="domain" description="HTH IS21-type" evidence="5">
    <location>
        <begin position="6"/>
        <end position="69"/>
    </location>
</feature>
<dbReference type="SUPFAM" id="SSF46689">
    <property type="entry name" value="Homeodomain-like"/>
    <property type="match status" value="1"/>
</dbReference>
<dbReference type="InterPro" id="IPR036397">
    <property type="entry name" value="RNaseH_sf"/>
</dbReference>
<dbReference type="Proteomes" id="UP000232496">
    <property type="component" value="Chromosome"/>
</dbReference>
<dbReference type="GO" id="GO:0006310">
    <property type="term" value="P:DNA recombination"/>
    <property type="evidence" value="ECO:0007669"/>
    <property type="project" value="UniProtKB-KW"/>
</dbReference>
<gene>
    <name evidence="7" type="ORF">DRBB29_0491</name>
</gene>
<dbReference type="EMBL" id="CP023198">
    <property type="protein sequence ID" value="AUE18059.1"/>
    <property type="molecule type" value="Genomic_DNA"/>
</dbReference>
<keyword evidence="2" id="KW-0815">Transposition</keyword>
<protein>
    <submittedName>
        <fullName evidence="7">IS21 family transposase</fullName>
    </submittedName>
</protein>
<dbReference type="InterPro" id="IPR009057">
    <property type="entry name" value="Homeodomain-like_sf"/>
</dbReference>
<sequence length="500" mass="56121">MAIPMPIQHDIRRLDRQGLSRAEIARRLHVDRGTVAKYADMADLSPKRPSDRRHGTKLDEFMPVVDGWLEADRRLPRKQRHTARRVYDRLVSEHGFTGSYSGVQRYVKRWRETNRDPSEGFLDLRWEPGTAQVDFGVALAVVAGREAQAHCLVVSFPYSNMRLCVAMPGENAECLCAGLMLVFEHIGGVPPLMVLDNATGAGHRNASGEVTLTHVFSAFLAHHRVEARFCNPYSGHEKGSVENAVGFLRRNLMVPPMRAESYEQLGRLMLERCDGLAGASYCPRLMDVPVAEVFAEERAHLMPLPAERFDPVRWEERRADKRGRVQVDSRSYLAGGAWARRRVLAALRWDTVTLMEPGTGEVLAGYPRSYGDGPRVLQDPALVMPMLAVRPGAWRESPIRPDVPDDVRGWLDSMDDRTLKESLKAIGDACRAAGFEPAMRACDEILRCNKDMGLHADSLTPIALRMRDGDWEYPGAVAEPDLTGYDRFITGTDEHAKEDR</sequence>
<dbReference type="RefSeq" id="WP_106621438.1">
    <property type="nucleotide sequence ID" value="NZ_CP021552.1"/>
</dbReference>
<evidence type="ECO:0000313" key="8">
    <source>
        <dbReference type="Proteomes" id="UP000232496"/>
    </source>
</evidence>
<evidence type="ECO:0000313" key="7">
    <source>
        <dbReference type="EMBL" id="AUE18059.1"/>
    </source>
</evidence>
<dbReference type="InterPro" id="IPR001584">
    <property type="entry name" value="Integrase_cat-core"/>
</dbReference>
<evidence type="ECO:0000256" key="2">
    <source>
        <dbReference type="ARBA" id="ARBA00022578"/>
    </source>
</evidence>
<dbReference type="GO" id="GO:0032196">
    <property type="term" value="P:transposition"/>
    <property type="evidence" value="ECO:0007669"/>
    <property type="project" value="UniProtKB-KW"/>
</dbReference>
<dbReference type="InterPro" id="IPR054353">
    <property type="entry name" value="IstA-like_C"/>
</dbReference>
<evidence type="ECO:0000256" key="4">
    <source>
        <dbReference type="ARBA" id="ARBA00023172"/>
    </source>
</evidence>
<dbReference type="InterPro" id="IPR012337">
    <property type="entry name" value="RNaseH-like_sf"/>
</dbReference>
<proteinExistence type="inferred from homology"/>
<dbReference type="NCBIfam" id="NF033546">
    <property type="entry name" value="transpos_IS21"/>
    <property type="match status" value="1"/>
</dbReference>
<dbReference type="SUPFAM" id="SSF53098">
    <property type="entry name" value="Ribonuclease H-like"/>
    <property type="match status" value="1"/>
</dbReference>
<evidence type="ECO:0000259" key="6">
    <source>
        <dbReference type="PROSITE" id="PS50994"/>
    </source>
</evidence>
<dbReference type="PANTHER" id="PTHR35004">
    <property type="entry name" value="TRANSPOSASE RV3428C-RELATED"/>
    <property type="match status" value="1"/>
</dbReference>
<evidence type="ECO:0000256" key="3">
    <source>
        <dbReference type="ARBA" id="ARBA00023125"/>
    </source>
</evidence>
<dbReference type="PANTHER" id="PTHR35004:SF7">
    <property type="entry name" value="INTEGRASE PROTEIN"/>
    <property type="match status" value="1"/>
</dbReference>